<evidence type="ECO:0000256" key="1">
    <source>
        <dbReference type="SAM" id="Coils"/>
    </source>
</evidence>
<keyword evidence="1" id="KW-0175">Coiled coil</keyword>
<reference evidence="2" key="1">
    <citation type="submission" date="2021-03" db="EMBL/GenBank/DDBJ databases">
        <authorList>
            <person name="Li Z."/>
            <person name="Yang C."/>
        </authorList>
    </citation>
    <scope>NUCLEOTIDE SEQUENCE</scope>
    <source>
        <strain evidence="2">Dzin_1.0</strain>
        <tissue evidence="2">Leaf</tissue>
    </source>
</reference>
<evidence type="ECO:0000313" key="2">
    <source>
        <dbReference type="EMBL" id="KAJ0985116.1"/>
    </source>
</evidence>
<name>A0A9D5D4A0_9LILI</name>
<protein>
    <recommendedName>
        <fullName evidence="4">Protein At-4/1-like</fullName>
    </recommendedName>
</protein>
<dbReference type="OrthoDB" id="1932629at2759"/>
<dbReference type="EMBL" id="JAGGNH010000001">
    <property type="protein sequence ID" value="KAJ0985116.1"/>
    <property type="molecule type" value="Genomic_DNA"/>
</dbReference>
<keyword evidence="3" id="KW-1185">Reference proteome</keyword>
<dbReference type="AlphaFoldDB" id="A0A9D5D4A0"/>
<evidence type="ECO:0000313" key="3">
    <source>
        <dbReference type="Proteomes" id="UP001085076"/>
    </source>
</evidence>
<accession>A0A9D5D4A0</accession>
<reference evidence="2" key="2">
    <citation type="journal article" date="2022" name="Hortic Res">
        <title>The genome of Dioscorea zingiberensis sheds light on the biosynthesis, origin and evolution of the medicinally important diosgenin saponins.</title>
        <authorList>
            <person name="Li Y."/>
            <person name="Tan C."/>
            <person name="Li Z."/>
            <person name="Guo J."/>
            <person name="Li S."/>
            <person name="Chen X."/>
            <person name="Wang C."/>
            <person name="Dai X."/>
            <person name="Yang H."/>
            <person name="Song W."/>
            <person name="Hou L."/>
            <person name="Xu J."/>
            <person name="Tong Z."/>
            <person name="Xu A."/>
            <person name="Yuan X."/>
            <person name="Wang W."/>
            <person name="Yang Q."/>
            <person name="Chen L."/>
            <person name="Sun Z."/>
            <person name="Wang K."/>
            <person name="Pan B."/>
            <person name="Chen J."/>
            <person name="Bao Y."/>
            <person name="Liu F."/>
            <person name="Qi X."/>
            <person name="Gang D.R."/>
            <person name="Wen J."/>
            <person name="Li J."/>
        </authorList>
    </citation>
    <scope>NUCLEOTIDE SEQUENCE</scope>
    <source>
        <strain evidence="2">Dzin_1.0</strain>
    </source>
</reference>
<comment type="caution">
    <text evidence="2">The sequence shown here is derived from an EMBL/GenBank/DDBJ whole genome shotgun (WGS) entry which is preliminary data.</text>
</comment>
<gene>
    <name evidence="2" type="ORF">J5N97_003472</name>
</gene>
<organism evidence="2 3">
    <name type="scientific">Dioscorea zingiberensis</name>
    <dbReference type="NCBI Taxonomy" id="325984"/>
    <lineage>
        <taxon>Eukaryota</taxon>
        <taxon>Viridiplantae</taxon>
        <taxon>Streptophyta</taxon>
        <taxon>Embryophyta</taxon>
        <taxon>Tracheophyta</taxon>
        <taxon>Spermatophyta</taxon>
        <taxon>Magnoliopsida</taxon>
        <taxon>Liliopsida</taxon>
        <taxon>Dioscoreales</taxon>
        <taxon>Dioscoreaceae</taxon>
        <taxon>Dioscorea</taxon>
    </lineage>
</organism>
<proteinExistence type="predicted"/>
<dbReference type="Proteomes" id="UP001085076">
    <property type="component" value="Miscellaneous, Linkage group lg01"/>
</dbReference>
<feature type="coiled-coil region" evidence="1">
    <location>
        <begin position="142"/>
        <end position="246"/>
    </location>
</feature>
<evidence type="ECO:0008006" key="4">
    <source>
        <dbReference type="Google" id="ProtNLM"/>
    </source>
</evidence>
<sequence>MEVTAATSEEGLETLIRDFEQIYQGYKHAVLEIQSLKSSYSAETKRREVLEISCSGLKNDNDHLKKLYTNCLTKFTHQMRCHTKFQSVTEELKDVNVQFISLKDEHRKTIEHLKQESEVKIHNLEGQLNCSLLQQAADKALINQLHQELAAHRTQIEILTTNLDQIAADFDKKYHQEIQDLKDWILVEQEEKKELQKKLQNAECELLNLKTKQAEQQREAISIHHIETLKQKIMKLRKENESLKRQTQV</sequence>